<evidence type="ECO:0000256" key="4">
    <source>
        <dbReference type="ARBA" id="ARBA00022801"/>
    </source>
</evidence>
<proteinExistence type="inferred from homology"/>
<evidence type="ECO:0000256" key="2">
    <source>
        <dbReference type="ARBA" id="ARBA00009780"/>
    </source>
</evidence>
<feature type="transmembrane region" description="Helical" evidence="8">
    <location>
        <begin position="125"/>
        <end position="145"/>
    </location>
</feature>
<evidence type="ECO:0000313" key="9">
    <source>
        <dbReference type="EMBL" id="KAK6914320.1"/>
    </source>
</evidence>
<dbReference type="AlphaFoldDB" id="A0AAN8UF70"/>
<keyword evidence="3 8" id="KW-0812">Transmembrane</keyword>
<feature type="binding site" evidence="7">
    <location>
        <position position="128"/>
    </location>
    <ligand>
        <name>Zn(2+)</name>
        <dbReference type="ChEBI" id="CHEBI:29105"/>
        <note>catalytic</note>
    </ligand>
</feature>
<dbReference type="GO" id="GO:0006914">
    <property type="term" value="P:autophagy"/>
    <property type="evidence" value="ECO:0007669"/>
    <property type="project" value="InterPro"/>
</dbReference>
<keyword evidence="6 8" id="KW-0472">Membrane</keyword>
<accession>A0AAN8UF70</accession>
<evidence type="ECO:0000256" key="8">
    <source>
        <dbReference type="SAM" id="Phobius"/>
    </source>
</evidence>
<comment type="similarity">
    <text evidence="2">Belongs to the alkaline ceramidase family.</text>
</comment>
<feature type="transmembrane region" description="Helical" evidence="8">
    <location>
        <begin position="92"/>
        <end position="110"/>
    </location>
</feature>
<protein>
    <submittedName>
        <fullName evidence="9">Alkaline ceramidase</fullName>
    </submittedName>
</protein>
<keyword evidence="4" id="KW-0378">Hydrolase</keyword>
<evidence type="ECO:0000256" key="5">
    <source>
        <dbReference type="ARBA" id="ARBA00022989"/>
    </source>
</evidence>
<dbReference type="EMBL" id="JBAMMX010000026">
    <property type="protein sequence ID" value="KAK6914320.1"/>
    <property type="molecule type" value="Genomic_DNA"/>
</dbReference>
<feature type="transmembrane region" description="Helical" evidence="8">
    <location>
        <begin position="43"/>
        <end position="71"/>
    </location>
</feature>
<dbReference type="GO" id="GO:0016020">
    <property type="term" value="C:membrane"/>
    <property type="evidence" value="ECO:0007669"/>
    <property type="project" value="UniProtKB-SubCell"/>
</dbReference>
<dbReference type="GO" id="GO:0046872">
    <property type="term" value="F:metal ion binding"/>
    <property type="evidence" value="ECO:0007669"/>
    <property type="project" value="UniProtKB-KW"/>
</dbReference>
<dbReference type="Proteomes" id="UP001370490">
    <property type="component" value="Unassembled WGS sequence"/>
</dbReference>
<comment type="caution">
    <text evidence="9">The sequence shown here is derived from an EMBL/GenBank/DDBJ whole genome shotgun (WGS) entry which is preliminary data.</text>
</comment>
<dbReference type="GO" id="GO:0006672">
    <property type="term" value="P:ceramide metabolic process"/>
    <property type="evidence" value="ECO:0007669"/>
    <property type="project" value="InterPro"/>
</dbReference>
<evidence type="ECO:0000256" key="6">
    <source>
        <dbReference type="ARBA" id="ARBA00023136"/>
    </source>
</evidence>
<dbReference type="GO" id="GO:0016811">
    <property type="term" value="F:hydrolase activity, acting on carbon-nitrogen (but not peptide) bonds, in linear amides"/>
    <property type="evidence" value="ECO:0007669"/>
    <property type="project" value="InterPro"/>
</dbReference>
<gene>
    <name evidence="9" type="ORF">RJ641_021641</name>
</gene>
<organism evidence="9 10">
    <name type="scientific">Dillenia turbinata</name>
    <dbReference type="NCBI Taxonomy" id="194707"/>
    <lineage>
        <taxon>Eukaryota</taxon>
        <taxon>Viridiplantae</taxon>
        <taxon>Streptophyta</taxon>
        <taxon>Embryophyta</taxon>
        <taxon>Tracheophyta</taxon>
        <taxon>Spermatophyta</taxon>
        <taxon>Magnoliopsida</taxon>
        <taxon>eudicotyledons</taxon>
        <taxon>Gunneridae</taxon>
        <taxon>Pentapetalae</taxon>
        <taxon>Dilleniales</taxon>
        <taxon>Dilleniaceae</taxon>
        <taxon>Dillenia</taxon>
    </lineage>
</organism>
<keyword evidence="7" id="KW-0479">Metal-binding</keyword>
<dbReference type="InterPro" id="IPR008901">
    <property type="entry name" value="ACER"/>
</dbReference>
<comment type="cofactor">
    <cofactor evidence="7">
        <name>Zn(2+)</name>
        <dbReference type="ChEBI" id="CHEBI:29105"/>
    </cofactor>
</comment>
<evidence type="ECO:0000313" key="10">
    <source>
        <dbReference type="Proteomes" id="UP001370490"/>
    </source>
</evidence>
<feature type="binding site" evidence="7">
    <location>
        <position position="124"/>
    </location>
    <ligand>
        <name>Zn(2+)</name>
        <dbReference type="ChEBI" id="CHEBI:29105"/>
        <note>catalytic</note>
    </ligand>
</feature>
<reference evidence="9 10" key="1">
    <citation type="submission" date="2023-12" db="EMBL/GenBank/DDBJ databases">
        <title>A high-quality genome assembly for Dillenia turbinata (Dilleniales).</title>
        <authorList>
            <person name="Chanderbali A."/>
        </authorList>
    </citation>
    <scope>NUCLEOTIDE SEQUENCE [LARGE SCALE GENOMIC DNA]</scope>
    <source>
        <strain evidence="9">LSX21</strain>
        <tissue evidence="9">Leaf</tissue>
    </source>
</reference>
<evidence type="ECO:0000256" key="1">
    <source>
        <dbReference type="ARBA" id="ARBA00004141"/>
    </source>
</evidence>
<dbReference type="InterPro" id="IPR044219">
    <property type="entry name" value="ACER_plant"/>
</dbReference>
<keyword evidence="10" id="KW-1185">Reference proteome</keyword>
<dbReference type="GO" id="GO:0009651">
    <property type="term" value="P:response to salt stress"/>
    <property type="evidence" value="ECO:0007669"/>
    <property type="project" value="InterPro"/>
</dbReference>
<name>A0AAN8UF70_9MAGN</name>
<sequence length="174" mass="20675">MPSDNAYNKVMRRQWFGNAPLYLCPLLARLALLKHNAYLPVPLWWVCCLPLAVAFQNCLQGTLCSLCFLCIPWMYKYYIYTEDILAKRLARLYFGSYILASHCWIFDWLFCKHISRWYFNPQGHAMWHVLMGFGTYFANAFLMFCRAQQLGWNPKIVYLVGFFPYVHIQKPKTQ</sequence>
<dbReference type="PANTHER" id="PTHR46852:SF1">
    <property type="entry name" value="ALKALINE PHYTOCERAMIDASE FAMILY PROTEIN, EXPRESSED"/>
    <property type="match status" value="1"/>
</dbReference>
<evidence type="ECO:0000256" key="3">
    <source>
        <dbReference type="ARBA" id="ARBA00022692"/>
    </source>
</evidence>
<keyword evidence="7" id="KW-0862">Zinc</keyword>
<dbReference type="Pfam" id="PF05875">
    <property type="entry name" value="Ceramidase"/>
    <property type="match status" value="1"/>
</dbReference>
<dbReference type="PANTHER" id="PTHR46852">
    <property type="entry name" value="ALKALINE CERAMIDASE"/>
    <property type="match status" value="1"/>
</dbReference>
<comment type="subcellular location">
    <subcellularLocation>
        <location evidence="1">Membrane</location>
        <topology evidence="1">Multi-pass membrane protein</topology>
    </subcellularLocation>
</comment>
<dbReference type="GO" id="GO:0098542">
    <property type="term" value="P:defense response to other organism"/>
    <property type="evidence" value="ECO:0007669"/>
    <property type="project" value="InterPro"/>
</dbReference>
<keyword evidence="5 8" id="KW-1133">Transmembrane helix</keyword>
<evidence type="ECO:0000256" key="7">
    <source>
        <dbReference type="PIRSR" id="PIRSR608901-2"/>
    </source>
</evidence>